<gene>
    <name evidence="6" type="ORF">BXY45_10899</name>
</gene>
<evidence type="ECO:0000313" key="6">
    <source>
        <dbReference type="EMBL" id="PWJ54192.1"/>
    </source>
</evidence>
<name>A0A316A9L9_9ACTN</name>
<evidence type="ECO:0000256" key="1">
    <source>
        <dbReference type="ARBA" id="ARBA00023224"/>
    </source>
</evidence>
<dbReference type="PANTHER" id="PTHR32089">
    <property type="entry name" value="METHYL-ACCEPTING CHEMOTAXIS PROTEIN MCPB"/>
    <property type="match status" value="1"/>
</dbReference>
<dbReference type="InterPro" id="IPR029016">
    <property type="entry name" value="GAF-like_dom_sf"/>
</dbReference>
<dbReference type="SUPFAM" id="SSF58104">
    <property type="entry name" value="Methyl-accepting chemotaxis protein (MCP) signaling domain"/>
    <property type="match status" value="1"/>
</dbReference>
<dbReference type="SMART" id="SM00283">
    <property type="entry name" value="MA"/>
    <property type="match status" value="1"/>
</dbReference>
<evidence type="ECO:0000259" key="5">
    <source>
        <dbReference type="PROSITE" id="PS50111"/>
    </source>
</evidence>
<proteinExistence type="inferred from homology"/>
<dbReference type="Pfam" id="PF00015">
    <property type="entry name" value="MCPsignal"/>
    <property type="match status" value="1"/>
</dbReference>
<dbReference type="Proteomes" id="UP000245469">
    <property type="component" value="Unassembled WGS sequence"/>
</dbReference>
<reference evidence="6 7" key="1">
    <citation type="submission" date="2018-03" db="EMBL/GenBank/DDBJ databases">
        <title>Genomic Encyclopedia of Archaeal and Bacterial Type Strains, Phase II (KMG-II): from individual species to whole genera.</title>
        <authorList>
            <person name="Goeker M."/>
        </authorList>
    </citation>
    <scope>NUCLEOTIDE SEQUENCE [LARGE SCALE GENOMIC DNA]</scope>
    <source>
        <strain evidence="6 7">DSM 44889</strain>
    </source>
</reference>
<feature type="domain" description="Methyl-accepting transducer" evidence="5">
    <location>
        <begin position="393"/>
        <end position="557"/>
    </location>
</feature>
<comment type="caution">
    <text evidence="6">The sequence shown here is derived from an EMBL/GenBank/DDBJ whole genome shotgun (WGS) entry which is preliminary data.</text>
</comment>
<dbReference type="SMART" id="SM00065">
    <property type="entry name" value="GAF"/>
    <property type="match status" value="2"/>
</dbReference>
<dbReference type="InterPro" id="IPR003018">
    <property type="entry name" value="GAF"/>
</dbReference>
<sequence>MGDFGPIINLPMTDRQEETPGAAPTTVRRSEEELVMKPARGPTATATAAGIVAEAEADVRAVVEVVKAVATATTSVQAVATALDAVRTQFGWLYGSYWQVEGKGTPSSPAQLRFTQESGHTSQEFAQVTRTAAFGEGVGLSGRAWKARDLVFVQDIAELTDCVRAPVAQRSGVRSGVCFPIIEAGTVIGTMDFFTDHTLNPSPRRLDVLRSIGVIVSQALERVHEAERQAKAAQDVEAVNAVLRELSGAADPTRAVRFALDTIKTGFGWDYGSFWKVDSTGKALAFDQEVGQVGEEFRRVTMTASFARGVGVAGRTWAARDMLFVEDLAEVTDCVRAPAARNAGVKSGICLPIVVDGDVVGTMDFFATRTLVMSPSRESALRNTAYLLGQALERISAREKLTVAGRELVVSIEEVERNVIAASTVAERGRALTEEANADVSGLGESSAQISKVVSTIQAIAAQTNLLALNATIEAARAGQAGKGFAVVAGEVKELANGTAKATTEVDERVRRIQTQVTDVIERLSAITAVVDEINETQNVIAGVLTEQVAVTRAILG</sequence>
<evidence type="ECO:0000256" key="2">
    <source>
        <dbReference type="ARBA" id="ARBA00029447"/>
    </source>
</evidence>
<dbReference type="GO" id="GO:0006935">
    <property type="term" value="P:chemotaxis"/>
    <property type="evidence" value="ECO:0007669"/>
    <property type="project" value="InterPro"/>
</dbReference>
<organism evidence="6 7">
    <name type="scientific">Quadrisphaera granulorum</name>
    <dbReference type="NCBI Taxonomy" id="317664"/>
    <lineage>
        <taxon>Bacteria</taxon>
        <taxon>Bacillati</taxon>
        <taxon>Actinomycetota</taxon>
        <taxon>Actinomycetes</taxon>
        <taxon>Kineosporiales</taxon>
        <taxon>Kineosporiaceae</taxon>
        <taxon>Quadrisphaera</taxon>
    </lineage>
</organism>
<dbReference type="EMBL" id="QGDQ01000008">
    <property type="protein sequence ID" value="PWJ54192.1"/>
    <property type="molecule type" value="Genomic_DNA"/>
</dbReference>
<dbReference type="Pfam" id="PF13185">
    <property type="entry name" value="GAF_2"/>
    <property type="match status" value="2"/>
</dbReference>
<keyword evidence="7" id="KW-1185">Reference proteome</keyword>
<comment type="similarity">
    <text evidence="2">Belongs to the methyl-accepting chemotaxis (MCP) protein family.</text>
</comment>
<dbReference type="SUPFAM" id="SSF55781">
    <property type="entry name" value="GAF domain-like"/>
    <property type="match status" value="2"/>
</dbReference>
<dbReference type="GO" id="GO:0004888">
    <property type="term" value="F:transmembrane signaling receptor activity"/>
    <property type="evidence" value="ECO:0007669"/>
    <property type="project" value="InterPro"/>
</dbReference>
<protein>
    <submittedName>
        <fullName evidence="6">GAF domain-containing protein</fullName>
    </submittedName>
</protein>
<dbReference type="Gene3D" id="1.10.287.950">
    <property type="entry name" value="Methyl-accepting chemotaxis protein"/>
    <property type="match status" value="1"/>
</dbReference>
<dbReference type="Gene3D" id="3.30.450.40">
    <property type="match status" value="2"/>
</dbReference>
<dbReference type="GO" id="GO:0007165">
    <property type="term" value="P:signal transduction"/>
    <property type="evidence" value="ECO:0007669"/>
    <property type="project" value="UniProtKB-KW"/>
</dbReference>
<dbReference type="InterPro" id="IPR004090">
    <property type="entry name" value="Chemotax_Me-accpt_rcpt"/>
</dbReference>
<keyword evidence="1 3" id="KW-0807">Transducer</keyword>
<evidence type="ECO:0000256" key="3">
    <source>
        <dbReference type="PROSITE-ProRule" id="PRU00284"/>
    </source>
</evidence>
<evidence type="ECO:0000313" key="7">
    <source>
        <dbReference type="Proteomes" id="UP000245469"/>
    </source>
</evidence>
<accession>A0A316A9L9</accession>
<dbReference type="AlphaFoldDB" id="A0A316A9L9"/>
<dbReference type="InterPro" id="IPR004089">
    <property type="entry name" value="MCPsignal_dom"/>
</dbReference>
<dbReference type="PRINTS" id="PR00260">
    <property type="entry name" value="CHEMTRNSDUCR"/>
</dbReference>
<feature type="region of interest" description="Disordered" evidence="4">
    <location>
        <begin position="1"/>
        <end position="31"/>
    </location>
</feature>
<dbReference type="PROSITE" id="PS50111">
    <property type="entry name" value="CHEMOTAXIS_TRANSDUC_2"/>
    <property type="match status" value="1"/>
</dbReference>
<dbReference type="GO" id="GO:0016020">
    <property type="term" value="C:membrane"/>
    <property type="evidence" value="ECO:0007669"/>
    <property type="project" value="InterPro"/>
</dbReference>
<dbReference type="PANTHER" id="PTHR32089:SF112">
    <property type="entry name" value="LYSOZYME-LIKE PROTEIN-RELATED"/>
    <property type="match status" value="1"/>
</dbReference>
<evidence type="ECO:0000256" key="4">
    <source>
        <dbReference type="SAM" id="MobiDB-lite"/>
    </source>
</evidence>